<dbReference type="Proteomes" id="UP000652761">
    <property type="component" value="Unassembled WGS sequence"/>
</dbReference>
<evidence type="ECO:0000313" key="3">
    <source>
        <dbReference type="EMBL" id="MQM17122.1"/>
    </source>
</evidence>
<feature type="region of interest" description="Disordered" evidence="2">
    <location>
        <begin position="336"/>
        <end position="357"/>
    </location>
</feature>
<organism evidence="3 4">
    <name type="scientific">Colocasia esculenta</name>
    <name type="common">Wild taro</name>
    <name type="synonym">Arum esculentum</name>
    <dbReference type="NCBI Taxonomy" id="4460"/>
    <lineage>
        <taxon>Eukaryota</taxon>
        <taxon>Viridiplantae</taxon>
        <taxon>Streptophyta</taxon>
        <taxon>Embryophyta</taxon>
        <taxon>Tracheophyta</taxon>
        <taxon>Spermatophyta</taxon>
        <taxon>Magnoliopsida</taxon>
        <taxon>Liliopsida</taxon>
        <taxon>Araceae</taxon>
        <taxon>Aroideae</taxon>
        <taxon>Colocasieae</taxon>
        <taxon>Colocasia</taxon>
    </lineage>
</organism>
<gene>
    <name evidence="3" type="ORF">Taro_050089</name>
</gene>
<feature type="coiled-coil region" evidence="1">
    <location>
        <begin position="95"/>
        <end position="122"/>
    </location>
</feature>
<name>A0A843XCU7_COLES</name>
<dbReference type="AlphaFoldDB" id="A0A843XCU7"/>
<comment type="caution">
    <text evidence="3">The sequence shown here is derived from an EMBL/GenBank/DDBJ whole genome shotgun (WGS) entry which is preliminary data.</text>
</comment>
<reference evidence="3" key="1">
    <citation type="submission" date="2017-07" db="EMBL/GenBank/DDBJ databases">
        <title>Taro Niue Genome Assembly and Annotation.</title>
        <authorList>
            <person name="Atibalentja N."/>
            <person name="Keating K."/>
            <person name="Fields C.J."/>
        </authorList>
    </citation>
    <scope>NUCLEOTIDE SEQUENCE</scope>
    <source>
        <strain evidence="3">Niue_2</strain>
        <tissue evidence="3">Leaf</tissue>
    </source>
</reference>
<proteinExistence type="predicted"/>
<accession>A0A843XCU7</accession>
<evidence type="ECO:0000256" key="2">
    <source>
        <dbReference type="SAM" id="MobiDB-lite"/>
    </source>
</evidence>
<sequence>MEAENPPPTETVRRALEQNTVIAFNTGFSRDCWMGAVEEIWGEVCRLHTAVAWAPYAQRIQALESDIYSLTSETDEIDSRASEAHKRRKTRESKMAVERDRIARLQHELDEARSSLDQQAKEAAEAPEEEVTFAGGGGKLCQSVSSKAKEVKRLKRKKSHFYLDGSLAMFWEFGFEFEFDLAYLDGFGLAQPSLMAFWLKASGDSLTVLAVKKALLLLLIFFLCDGEVPVNGQARSPAAKARHEGPFPVSLLSSPPPHRVLPSSSRVCFRSAHASRAPLPFPAPCLLFPRLPPAPLARYPLLPCTCPSVTQPRAPPHLRDPPTLAPRPRALRPCRLPSAPRCPTSPTPHLPCAPRRARLVPRAASALPLSSPRTDVE</sequence>
<protein>
    <submittedName>
        <fullName evidence="3">Uncharacterized protein</fullName>
    </submittedName>
</protein>
<feature type="region of interest" description="Disordered" evidence="2">
    <location>
        <begin position="74"/>
        <end position="93"/>
    </location>
</feature>
<evidence type="ECO:0000256" key="1">
    <source>
        <dbReference type="SAM" id="Coils"/>
    </source>
</evidence>
<keyword evidence="4" id="KW-1185">Reference proteome</keyword>
<feature type="non-terminal residue" evidence="3">
    <location>
        <position position="1"/>
    </location>
</feature>
<evidence type="ECO:0000313" key="4">
    <source>
        <dbReference type="Proteomes" id="UP000652761"/>
    </source>
</evidence>
<keyword evidence="1" id="KW-0175">Coiled coil</keyword>
<dbReference type="EMBL" id="NMUH01007355">
    <property type="protein sequence ID" value="MQM17122.1"/>
    <property type="molecule type" value="Genomic_DNA"/>
</dbReference>